<dbReference type="PANTHER" id="PTHR35147:SF2">
    <property type="entry name" value="CHEMORECEPTOR GLUTAMINE DEAMIDASE CHED-RELATED"/>
    <property type="match status" value="1"/>
</dbReference>
<dbReference type="GO" id="GO:0050568">
    <property type="term" value="F:protein-glutamine glutaminase activity"/>
    <property type="evidence" value="ECO:0007669"/>
    <property type="project" value="InterPro"/>
</dbReference>
<accession>A0A3B0S1J7</accession>
<reference evidence="3" key="1">
    <citation type="submission" date="2018-06" db="EMBL/GenBank/DDBJ databases">
        <authorList>
            <person name="Zhirakovskaya E."/>
        </authorList>
    </citation>
    <scope>NUCLEOTIDE SEQUENCE</scope>
</reference>
<gene>
    <name evidence="3" type="ORF">MNBD_ALPHA02-852</name>
</gene>
<dbReference type="HAMAP" id="MF_01440">
    <property type="entry name" value="CheD"/>
    <property type="match status" value="1"/>
</dbReference>
<evidence type="ECO:0000256" key="1">
    <source>
        <dbReference type="ARBA" id="ARBA00022500"/>
    </source>
</evidence>
<dbReference type="CDD" id="cd16352">
    <property type="entry name" value="CheD"/>
    <property type="match status" value="1"/>
</dbReference>
<organism evidence="3">
    <name type="scientific">hydrothermal vent metagenome</name>
    <dbReference type="NCBI Taxonomy" id="652676"/>
    <lineage>
        <taxon>unclassified sequences</taxon>
        <taxon>metagenomes</taxon>
        <taxon>ecological metagenomes</taxon>
    </lineage>
</organism>
<keyword evidence="1" id="KW-0145">Chemotaxis</keyword>
<dbReference type="SUPFAM" id="SSF64438">
    <property type="entry name" value="CNF1/YfiH-like putative cysteine hydrolases"/>
    <property type="match status" value="1"/>
</dbReference>
<keyword evidence="2" id="KW-0378">Hydrolase</keyword>
<protein>
    <submittedName>
        <fullName evidence="3">Chemotaxis protein CheD</fullName>
    </submittedName>
</protein>
<dbReference type="InterPro" id="IPR005659">
    <property type="entry name" value="Chemorcpt_Glu_NH3ase_CheD"/>
</dbReference>
<dbReference type="AlphaFoldDB" id="A0A3B0S1J7"/>
<name>A0A3B0S1J7_9ZZZZ</name>
<evidence type="ECO:0000313" key="3">
    <source>
        <dbReference type="EMBL" id="VAV90413.1"/>
    </source>
</evidence>
<evidence type="ECO:0000256" key="2">
    <source>
        <dbReference type="ARBA" id="ARBA00022801"/>
    </source>
</evidence>
<dbReference type="GO" id="GO:0006935">
    <property type="term" value="P:chemotaxis"/>
    <property type="evidence" value="ECO:0007669"/>
    <property type="project" value="UniProtKB-KW"/>
</dbReference>
<dbReference type="PANTHER" id="PTHR35147">
    <property type="entry name" value="CHEMORECEPTOR GLUTAMINE DEAMIDASE CHED-RELATED"/>
    <property type="match status" value="1"/>
</dbReference>
<sequence>MTKCQTRHPKGKDIPWTERRSRDVFDDIPAGSCYYDQKLGRTVHKINEGGFCVLSQSDHVIMTTLGSCIAVCMYDPVTGVGGMNHFLLPEEKNNADKNTYNMRYGNHAMEVLLNEILKRGGQKKRLVLKAFGGGNVLSLTANIGSHNQQFLRQYIVDEGLVLDTCDLGGDFPRRLAFYPSSGIAYVKILRRASDLDIHHREETYRQKAVQENRNSQIDLFQEGRT</sequence>
<dbReference type="Gene3D" id="3.30.1330.200">
    <property type="match status" value="1"/>
</dbReference>
<dbReference type="InterPro" id="IPR038592">
    <property type="entry name" value="CheD-like_sf"/>
</dbReference>
<proteinExistence type="inferred from homology"/>
<dbReference type="InterPro" id="IPR011324">
    <property type="entry name" value="Cytotoxic_necrot_fac-like_cat"/>
</dbReference>
<dbReference type="Pfam" id="PF03975">
    <property type="entry name" value="CheD"/>
    <property type="match status" value="1"/>
</dbReference>
<dbReference type="EMBL" id="UOED01000057">
    <property type="protein sequence ID" value="VAV90413.1"/>
    <property type="molecule type" value="Genomic_DNA"/>
</dbReference>